<dbReference type="Pfam" id="PF00085">
    <property type="entry name" value="Thioredoxin"/>
    <property type="match status" value="1"/>
</dbReference>
<dbReference type="GO" id="GO:0015035">
    <property type="term" value="F:protein-disulfide reductase activity"/>
    <property type="evidence" value="ECO:0007669"/>
    <property type="project" value="TreeGrafter"/>
</dbReference>
<feature type="domain" description="Thioredoxin" evidence="9">
    <location>
        <begin position="514"/>
        <end position="648"/>
    </location>
</feature>
<organism evidence="10 11">
    <name type="scientific">Candidatus Desulfovibrio intestinipullorum</name>
    <dbReference type="NCBI Taxonomy" id="2838536"/>
    <lineage>
        <taxon>Bacteria</taxon>
        <taxon>Pseudomonadati</taxon>
        <taxon>Thermodesulfobacteriota</taxon>
        <taxon>Desulfovibrionia</taxon>
        <taxon>Desulfovibrionales</taxon>
        <taxon>Desulfovibrionaceae</taxon>
        <taxon>Desulfovibrio</taxon>
    </lineage>
</organism>
<reference evidence="10" key="1">
    <citation type="journal article" date="2021" name="PeerJ">
        <title>Extensive microbial diversity within the chicken gut microbiome revealed by metagenomics and culture.</title>
        <authorList>
            <person name="Gilroy R."/>
            <person name="Ravi A."/>
            <person name="Getino M."/>
            <person name="Pursley I."/>
            <person name="Horton D.L."/>
            <person name="Alikhan N.F."/>
            <person name="Baker D."/>
            <person name="Gharbi K."/>
            <person name="Hall N."/>
            <person name="Watson M."/>
            <person name="Adriaenssens E.M."/>
            <person name="Foster-Nyarko E."/>
            <person name="Jarju S."/>
            <person name="Secka A."/>
            <person name="Antonio M."/>
            <person name="Oren A."/>
            <person name="Chaudhuri R.R."/>
            <person name="La Ragione R."/>
            <person name="Hildebrand F."/>
            <person name="Pallen M.J."/>
        </authorList>
    </citation>
    <scope>NUCLEOTIDE SEQUENCE</scope>
    <source>
        <strain evidence="10">ChiHecec2B26-446</strain>
    </source>
</reference>
<dbReference type="Proteomes" id="UP000886752">
    <property type="component" value="Unassembled WGS sequence"/>
</dbReference>
<comment type="subcellular location">
    <subcellularLocation>
        <location evidence="1">Cell membrane</location>
        <topology evidence="1">Multi-pass membrane protein</topology>
    </subcellularLocation>
</comment>
<evidence type="ECO:0000256" key="7">
    <source>
        <dbReference type="SAM" id="Phobius"/>
    </source>
</evidence>
<evidence type="ECO:0000256" key="2">
    <source>
        <dbReference type="ARBA" id="ARBA00022475"/>
    </source>
</evidence>
<dbReference type="PROSITE" id="PS51352">
    <property type="entry name" value="THIOREDOXIN_2"/>
    <property type="match status" value="1"/>
</dbReference>
<reference evidence="10" key="2">
    <citation type="submission" date="2021-04" db="EMBL/GenBank/DDBJ databases">
        <authorList>
            <person name="Gilroy R."/>
        </authorList>
    </citation>
    <scope>NUCLEOTIDE SEQUENCE</scope>
    <source>
        <strain evidence="10">ChiHecec2B26-446</strain>
    </source>
</reference>
<dbReference type="InterPro" id="IPR003834">
    <property type="entry name" value="Cyt_c_assmbl_TM_dom"/>
</dbReference>
<proteinExistence type="predicted"/>
<sequence length="648" mass="70117">MSKKFLFTTRLFVGFLSVLAVLFTVLPCAGQALAAPDVRTQFSFAQDEHGSAIACLSIRIPAGYHAYAHDPGDVGRPASLSLLLDGATLPCPVYYPAGALQRDYYDKEATVHVYEGEQLFFVPLHREDAGSRYSATLSLLLCSSLNCTPLDVTLRGTIPENLPDLATKPWKDQWLAISAEAAPVQGSAPEASLGLSMADGPATPVQALPGDNAADLDTPPLAESATALVEEDPLPAPAGFNFHISPVFADTSVEIYGLGKALLLGILAGLLLNVMPCVLPVLTFKVTGLLMANAHGKESLTRFREHNLCFAAGILTLFTVLALAFGAMDLMWGQLYQSQEFLLIILMLVFLMGLSMLGVFTLPVIDFKAVNRAKNPRLQAYLTGLISTFLATPCSGPLLGGVLGWAFTQPMVILVVVFWAVGLGMALPYLILCIWPSLVHALPRPGRWMEMLEHVLGFLLLGTALYLLSILPDEKHIPILVALLVTALAAFLWGKTCTEGSSRLCRRAGGAIFVLIIGCASFFALQMERTPTNWTEFNPRVFSSSLGNRPMVVEFTADWCPNCKFVEATVFTEERLKSLRAAYDVDFIRVDLTDANAHGTKLLEMLGSRSIPLTALFPAGDRASQPTVLRDVFTGASFDKAARETFVQ</sequence>
<evidence type="ECO:0000256" key="4">
    <source>
        <dbReference type="ARBA" id="ARBA00022748"/>
    </source>
</evidence>
<feature type="transmembrane region" description="Helical" evidence="7">
    <location>
        <begin position="308"/>
        <end position="335"/>
    </location>
</feature>
<feature type="transmembrane region" description="Helical" evidence="7">
    <location>
        <begin position="508"/>
        <end position="525"/>
    </location>
</feature>
<evidence type="ECO:0000256" key="5">
    <source>
        <dbReference type="ARBA" id="ARBA00022989"/>
    </source>
</evidence>
<comment type="caution">
    <text evidence="10">The sequence shown here is derived from an EMBL/GenBank/DDBJ whole genome shotgun (WGS) entry which is preliminary data.</text>
</comment>
<evidence type="ECO:0000259" key="9">
    <source>
        <dbReference type="PROSITE" id="PS51352"/>
    </source>
</evidence>
<dbReference type="InterPro" id="IPR036249">
    <property type="entry name" value="Thioredoxin-like_sf"/>
</dbReference>
<dbReference type="PANTHER" id="PTHR32234">
    <property type="entry name" value="THIOL:DISULFIDE INTERCHANGE PROTEIN DSBD"/>
    <property type="match status" value="1"/>
</dbReference>
<dbReference type="GO" id="GO:0017004">
    <property type="term" value="P:cytochrome complex assembly"/>
    <property type="evidence" value="ECO:0007669"/>
    <property type="project" value="UniProtKB-KW"/>
</dbReference>
<evidence type="ECO:0000313" key="11">
    <source>
        <dbReference type="Proteomes" id="UP000886752"/>
    </source>
</evidence>
<feature type="transmembrane region" description="Helical" evidence="7">
    <location>
        <begin position="341"/>
        <end position="365"/>
    </location>
</feature>
<dbReference type="AlphaFoldDB" id="A0A9D1TP21"/>
<dbReference type="GO" id="GO:0005886">
    <property type="term" value="C:plasma membrane"/>
    <property type="evidence" value="ECO:0007669"/>
    <property type="project" value="UniProtKB-SubCell"/>
</dbReference>
<feature type="transmembrane region" description="Helical" evidence="7">
    <location>
        <begin position="451"/>
        <end position="471"/>
    </location>
</feature>
<dbReference type="Pfam" id="PF02683">
    <property type="entry name" value="DsbD_TM"/>
    <property type="match status" value="1"/>
</dbReference>
<dbReference type="Gene3D" id="3.40.30.10">
    <property type="entry name" value="Glutaredoxin"/>
    <property type="match status" value="1"/>
</dbReference>
<dbReference type="SUPFAM" id="SSF52833">
    <property type="entry name" value="Thioredoxin-like"/>
    <property type="match status" value="1"/>
</dbReference>
<evidence type="ECO:0000256" key="3">
    <source>
        <dbReference type="ARBA" id="ARBA00022692"/>
    </source>
</evidence>
<feature type="chain" id="PRO_5039635238" evidence="8">
    <location>
        <begin position="35"/>
        <end position="648"/>
    </location>
</feature>
<evidence type="ECO:0000313" key="10">
    <source>
        <dbReference type="EMBL" id="HIV99928.1"/>
    </source>
</evidence>
<dbReference type="GO" id="GO:0045454">
    <property type="term" value="P:cell redox homeostasis"/>
    <property type="evidence" value="ECO:0007669"/>
    <property type="project" value="TreeGrafter"/>
</dbReference>
<keyword evidence="3 7" id="KW-0812">Transmembrane</keyword>
<name>A0A9D1TP21_9BACT</name>
<feature type="transmembrane region" description="Helical" evidence="7">
    <location>
        <begin position="477"/>
        <end position="496"/>
    </location>
</feature>
<keyword evidence="4" id="KW-0201">Cytochrome c-type biogenesis</keyword>
<evidence type="ECO:0000256" key="8">
    <source>
        <dbReference type="SAM" id="SignalP"/>
    </source>
</evidence>
<accession>A0A9D1TP21</accession>
<dbReference type="EMBL" id="DXHV01000023">
    <property type="protein sequence ID" value="HIV99928.1"/>
    <property type="molecule type" value="Genomic_DNA"/>
</dbReference>
<gene>
    <name evidence="10" type="ORF">H9894_01890</name>
</gene>
<feature type="transmembrane region" description="Helical" evidence="7">
    <location>
        <begin position="385"/>
        <end position="407"/>
    </location>
</feature>
<keyword evidence="6 7" id="KW-0472">Membrane</keyword>
<keyword evidence="2" id="KW-1003">Cell membrane</keyword>
<feature type="transmembrane region" description="Helical" evidence="7">
    <location>
        <begin position="413"/>
        <end position="439"/>
    </location>
</feature>
<dbReference type="InterPro" id="IPR013766">
    <property type="entry name" value="Thioredoxin_domain"/>
</dbReference>
<protein>
    <submittedName>
        <fullName evidence="10">Cytochrome C biosynthesis protein</fullName>
    </submittedName>
</protein>
<feature type="signal peptide" evidence="8">
    <location>
        <begin position="1"/>
        <end position="34"/>
    </location>
</feature>
<dbReference type="Pfam" id="PF11412">
    <property type="entry name" value="DsbD_N"/>
    <property type="match status" value="1"/>
</dbReference>
<dbReference type="PANTHER" id="PTHR32234:SF3">
    <property type="entry name" value="SUPPRESSION OF COPPER SENSITIVITY PROTEIN"/>
    <property type="match status" value="1"/>
</dbReference>
<feature type="transmembrane region" description="Helical" evidence="7">
    <location>
        <begin position="261"/>
        <end position="287"/>
    </location>
</feature>
<keyword evidence="8" id="KW-0732">Signal</keyword>
<dbReference type="InterPro" id="IPR028250">
    <property type="entry name" value="DsbDN"/>
</dbReference>
<evidence type="ECO:0000256" key="1">
    <source>
        <dbReference type="ARBA" id="ARBA00004651"/>
    </source>
</evidence>
<keyword evidence="5 7" id="KW-1133">Transmembrane helix</keyword>
<evidence type="ECO:0000256" key="6">
    <source>
        <dbReference type="ARBA" id="ARBA00023136"/>
    </source>
</evidence>